<dbReference type="CDD" id="cd00093">
    <property type="entry name" value="HTH_XRE"/>
    <property type="match status" value="1"/>
</dbReference>
<gene>
    <name evidence="1" type="ORF">GBAR_LOCUS1204</name>
</gene>
<comment type="caution">
    <text evidence="1">The sequence shown here is derived from an EMBL/GenBank/DDBJ whole genome shotgun (WGS) entry which is preliminary data.</text>
</comment>
<dbReference type="InterPro" id="IPR001387">
    <property type="entry name" value="Cro/C1-type_HTH"/>
</dbReference>
<accession>A0AA35QWB4</accession>
<dbReference type="PANTHER" id="PTHR40275:SF1">
    <property type="entry name" value="SSL7038 PROTEIN"/>
    <property type="match status" value="1"/>
</dbReference>
<protein>
    <submittedName>
        <fullName evidence="1">Uncharacterized protein HI_1420</fullName>
    </submittedName>
</protein>
<dbReference type="InterPro" id="IPR014057">
    <property type="entry name" value="HI1420"/>
</dbReference>
<proteinExistence type="predicted"/>
<keyword evidence="2" id="KW-1185">Reference proteome</keyword>
<reference evidence="1" key="1">
    <citation type="submission" date="2023-03" db="EMBL/GenBank/DDBJ databases">
        <authorList>
            <person name="Steffen K."/>
            <person name="Cardenas P."/>
        </authorList>
    </citation>
    <scope>NUCLEOTIDE SEQUENCE</scope>
</reference>
<dbReference type="PANTHER" id="PTHR40275">
    <property type="entry name" value="SSL7038 PROTEIN"/>
    <property type="match status" value="1"/>
</dbReference>
<evidence type="ECO:0000313" key="1">
    <source>
        <dbReference type="EMBL" id="CAI7993171.1"/>
    </source>
</evidence>
<organism evidence="1 2">
    <name type="scientific">Geodia barretti</name>
    <name type="common">Barrett's horny sponge</name>
    <dbReference type="NCBI Taxonomy" id="519541"/>
    <lineage>
        <taxon>Eukaryota</taxon>
        <taxon>Metazoa</taxon>
        <taxon>Porifera</taxon>
        <taxon>Demospongiae</taxon>
        <taxon>Heteroscleromorpha</taxon>
        <taxon>Tetractinellida</taxon>
        <taxon>Astrophorina</taxon>
        <taxon>Geodiidae</taxon>
        <taxon>Geodia</taxon>
    </lineage>
</organism>
<dbReference type="GO" id="GO:0003677">
    <property type="term" value="F:DNA binding"/>
    <property type="evidence" value="ECO:0007669"/>
    <property type="project" value="InterPro"/>
</dbReference>
<sequence>MDKENYTAWDSAEFLTDDDIIIEYLKAALEENDPAFFMKAIGNVARSKGMSTIAQETHLGRPSLYKALSGERDPRIGTVMKVLAALGIQLTIAPRQA</sequence>
<dbReference type="NCBIfam" id="TIGR02684">
    <property type="entry name" value="dnstrm_HI1420"/>
    <property type="match status" value="1"/>
</dbReference>
<dbReference type="Pfam" id="PF21716">
    <property type="entry name" value="dnstrm_HI1420"/>
    <property type="match status" value="1"/>
</dbReference>
<dbReference type="AlphaFoldDB" id="A0AA35QWB4"/>
<dbReference type="InterPro" id="IPR010982">
    <property type="entry name" value="Lambda_DNA-bd_dom_sf"/>
</dbReference>
<dbReference type="EMBL" id="CASHTH010000178">
    <property type="protein sequence ID" value="CAI7993171.1"/>
    <property type="molecule type" value="Genomic_DNA"/>
</dbReference>
<name>A0AA35QWB4_GEOBA</name>
<evidence type="ECO:0000313" key="2">
    <source>
        <dbReference type="Proteomes" id="UP001174909"/>
    </source>
</evidence>
<dbReference type="Proteomes" id="UP001174909">
    <property type="component" value="Unassembled WGS sequence"/>
</dbReference>
<dbReference type="SUPFAM" id="SSF47413">
    <property type="entry name" value="lambda repressor-like DNA-binding domains"/>
    <property type="match status" value="1"/>
</dbReference>